<dbReference type="InterPro" id="IPR036286">
    <property type="entry name" value="LexA/Signal_pep-like_sf"/>
</dbReference>
<accession>A0A9D5SB77</accession>
<reference evidence="2" key="1">
    <citation type="submission" date="2019-04" db="EMBL/GenBank/DDBJ databases">
        <title>Evolution of Biomass-Degrading Anaerobic Consortia Revealed by Metagenomics.</title>
        <authorList>
            <person name="Peng X."/>
        </authorList>
    </citation>
    <scope>NUCLEOTIDE SEQUENCE</scope>
    <source>
        <strain evidence="2">SIG140</strain>
    </source>
</reference>
<evidence type="ECO:0008006" key="4">
    <source>
        <dbReference type="Google" id="ProtNLM"/>
    </source>
</evidence>
<keyword evidence="1" id="KW-1133">Transmembrane helix</keyword>
<dbReference type="SUPFAM" id="SSF51306">
    <property type="entry name" value="LexA/Signal peptidase"/>
    <property type="match status" value="1"/>
</dbReference>
<dbReference type="Proteomes" id="UP000806522">
    <property type="component" value="Unassembled WGS sequence"/>
</dbReference>
<proteinExistence type="predicted"/>
<gene>
    <name evidence="2" type="ORF">E7101_12640</name>
</gene>
<keyword evidence="1" id="KW-0812">Transmembrane</keyword>
<sequence>MATLISVLLATLIFGGRILYLYLRRRRTVELMPVEAGPTADADEDFTTPVPVRVGDMQMDASLQYFIVRNECMKPLHISSGDIIGVQLFDGDFTIADVKQGDILLIHLDDDKFHGHKIRVMDHAQGDSFHTYYFVGRQPQDSFEPHAFSTIRGVVREINHPYHSAA</sequence>
<evidence type="ECO:0000256" key="1">
    <source>
        <dbReference type="SAM" id="Phobius"/>
    </source>
</evidence>
<name>A0A9D5SB77_XYLRU</name>
<evidence type="ECO:0000313" key="2">
    <source>
        <dbReference type="EMBL" id="MBE6271772.1"/>
    </source>
</evidence>
<evidence type="ECO:0000313" key="3">
    <source>
        <dbReference type="Proteomes" id="UP000806522"/>
    </source>
</evidence>
<dbReference type="AlphaFoldDB" id="A0A9D5SB77"/>
<protein>
    <recommendedName>
        <fullName evidence="4">Peptidase S24-like</fullName>
    </recommendedName>
</protein>
<keyword evidence="1" id="KW-0472">Membrane</keyword>
<organism evidence="2 3">
    <name type="scientific">Xylanibacter ruminicola</name>
    <name type="common">Prevotella ruminicola</name>
    <dbReference type="NCBI Taxonomy" id="839"/>
    <lineage>
        <taxon>Bacteria</taxon>
        <taxon>Pseudomonadati</taxon>
        <taxon>Bacteroidota</taxon>
        <taxon>Bacteroidia</taxon>
        <taxon>Bacteroidales</taxon>
        <taxon>Prevotellaceae</taxon>
        <taxon>Xylanibacter</taxon>
    </lineage>
</organism>
<comment type="caution">
    <text evidence="2">The sequence shown here is derived from an EMBL/GenBank/DDBJ whole genome shotgun (WGS) entry which is preliminary data.</text>
</comment>
<feature type="transmembrane region" description="Helical" evidence="1">
    <location>
        <begin position="6"/>
        <end position="23"/>
    </location>
</feature>
<dbReference type="EMBL" id="SUYC01000017">
    <property type="protein sequence ID" value="MBE6271772.1"/>
    <property type="molecule type" value="Genomic_DNA"/>
</dbReference>